<keyword evidence="3" id="KW-1185">Reference proteome</keyword>
<dbReference type="Pfam" id="PF01370">
    <property type="entry name" value="Epimerase"/>
    <property type="match status" value="1"/>
</dbReference>
<dbReference type="RefSeq" id="WP_322472374.1">
    <property type="nucleotide sequence ID" value="NZ_JBHRZG010000024.1"/>
</dbReference>
<sequence>MRRAVVIGGKGKVGTYLVPMLVEDGFEVVNVSRGESRPFVPHGCWKRVRQVDLDRNHPAFPQKIVELQPDIVVDSICFREVDMTALIDALAGHVTHYLVTGSIWAHGPGSVVPGTEDDDLNPIGDYGTEKLKMQRVLERRYAASHFPGTIVHPGHIVGPGHLPINPQGNQNPRVFEALMAGEPVVLPHLGMETLHHVHAEDVAGVFRAAIRAVGVSHGQAFHAVSPAAVTLRGYASAVAAWFGQDAHLVFKAFDVFRSDVAAHDADATHEHITRSPSHSMQKARRLLGFAPRHSSLDAVREALDWMIAHEVVAVRQAR</sequence>
<dbReference type="InterPro" id="IPR050177">
    <property type="entry name" value="Lipid_A_modif_metabolic_enz"/>
</dbReference>
<dbReference type="SUPFAM" id="SSF51735">
    <property type="entry name" value="NAD(P)-binding Rossmann-fold domains"/>
    <property type="match status" value="1"/>
</dbReference>
<evidence type="ECO:0000313" key="2">
    <source>
        <dbReference type="EMBL" id="MFC3834600.1"/>
    </source>
</evidence>
<dbReference type="Proteomes" id="UP001595803">
    <property type="component" value="Unassembled WGS sequence"/>
</dbReference>
<accession>A0ABV7ZCW8</accession>
<evidence type="ECO:0000313" key="3">
    <source>
        <dbReference type="Proteomes" id="UP001595803"/>
    </source>
</evidence>
<organism evidence="2 3">
    <name type="scientific">Deinococcus rufus</name>
    <dbReference type="NCBI Taxonomy" id="2136097"/>
    <lineage>
        <taxon>Bacteria</taxon>
        <taxon>Thermotogati</taxon>
        <taxon>Deinococcota</taxon>
        <taxon>Deinococci</taxon>
        <taxon>Deinococcales</taxon>
        <taxon>Deinococcaceae</taxon>
        <taxon>Deinococcus</taxon>
    </lineage>
</organism>
<comment type="caution">
    <text evidence="2">The sequence shown here is derived from an EMBL/GenBank/DDBJ whole genome shotgun (WGS) entry which is preliminary data.</text>
</comment>
<protein>
    <submittedName>
        <fullName evidence="2">NAD-dependent epimerase/dehydratase family protein</fullName>
    </submittedName>
</protein>
<dbReference type="EMBL" id="JBHRZG010000024">
    <property type="protein sequence ID" value="MFC3834600.1"/>
    <property type="molecule type" value="Genomic_DNA"/>
</dbReference>
<dbReference type="PANTHER" id="PTHR43245">
    <property type="entry name" value="BIFUNCTIONAL POLYMYXIN RESISTANCE PROTEIN ARNA"/>
    <property type="match status" value="1"/>
</dbReference>
<name>A0ABV7ZCW8_9DEIO</name>
<evidence type="ECO:0000259" key="1">
    <source>
        <dbReference type="Pfam" id="PF01370"/>
    </source>
</evidence>
<dbReference type="PANTHER" id="PTHR43245:SF13">
    <property type="entry name" value="UDP-D-APIOSE_UDP-D-XYLOSE SYNTHASE 2"/>
    <property type="match status" value="1"/>
</dbReference>
<dbReference type="Gene3D" id="3.40.50.720">
    <property type="entry name" value="NAD(P)-binding Rossmann-like Domain"/>
    <property type="match status" value="1"/>
</dbReference>
<reference evidence="3" key="1">
    <citation type="journal article" date="2019" name="Int. J. Syst. Evol. Microbiol.">
        <title>The Global Catalogue of Microorganisms (GCM) 10K type strain sequencing project: providing services to taxonomists for standard genome sequencing and annotation.</title>
        <authorList>
            <consortium name="The Broad Institute Genomics Platform"/>
            <consortium name="The Broad Institute Genome Sequencing Center for Infectious Disease"/>
            <person name="Wu L."/>
            <person name="Ma J."/>
        </authorList>
    </citation>
    <scope>NUCLEOTIDE SEQUENCE [LARGE SCALE GENOMIC DNA]</scope>
    <source>
        <strain evidence="3">CCTCC AB 2017081</strain>
    </source>
</reference>
<feature type="domain" description="NAD-dependent epimerase/dehydratase" evidence="1">
    <location>
        <begin position="5"/>
        <end position="212"/>
    </location>
</feature>
<proteinExistence type="predicted"/>
<dbReference type="InterPro" id="IPR001509">
    <property type="entry name" value="Epimerase_deHydtase"/>
</dbReference>
<dbReference type="InterPro" id="IPR036291">
    <property type="entry name" value="NAD(P)-bd_dom_sf"/>
</dbReference>
<gene>
    <name evidence="2" type="ORF">ACFOSB_17225</name>
</gene>